<dbReference type="PROSITE" id="PS50056">
    <property type="entry name" value="TYR_PHOSPHATASE_2"/>
    <property type="match status" value="1"/>
</dbReference>
<dbReference type="InterPro" id="IPR003595">
    <property type="entry name" value="Tyr_Pase_cat"/>
</dbReference>
<feature type="region of interest" description="Disordered" evidence="1">
    <location>
        <begin position="103"/>
        <end position="139"/>
    </location>
</feature>
<dbReference type="PANTHER" id="PTHR23219">
    <property type="entry name" value="TYROSINE-PROTEIN PHOSPHATASE C15H7.3-RELATED"/>
    <property type="match status" value="1"/>
</dbReference>
<sequence>MYRVRRATKRVAMGNERSNVKNHKTQRKKKEETKRKARSNLKIVEQVECTIQEEKHEKKKKSQHAHLATNTKRAHSTPKEPLTLAMSPVTLRAKETEPLSCMSNRINVTPSNSNTTVRTATEPGRETPPGANGTPKTEKWCGEDAARAYIDKVDANNAKKEFYDLAQLPIDIDSKCITWKKNMKKNQSEMYPCFDANLIRNTANPDEYVNATSVSVPQVSKNVIMAQFPKKGIDGSIEEFWKAIFQECVMLIHILTGSEESIDFFPQTSGQYEHFGSMFVNNRKVEKIDTESTMHLVEILPTGFSNSNMCKIIIHNSWEEQNVPVKFSSTIKSVIDVINFIATSLPDEKCAVISKHGAGRAGFFVALTSVVSSLNNKVEPRIYETVRSLRDQRPHAVDSLKQYTSLYLCLNYYIKKKIPEPAISARVQQIIDAFREMLTGASVMQ</sequence>
<dbReference type="Gene3D" id="3.90.190.10">
    <property type="entry name" value="Protein tyrosine phosphatase superfamily"/>
    <property type="match status" value="1"/>
</dbReference>
<dbReference type="Proteomes" id="UP000494206">
    <property type="component" value="Unassembled WGS sequence"/>
</dbReference>
<feature type="compositionally biased region" description="Polar residues" evidence="1">
    <location>
        <begin position="103"/>
        <end position="119"/>
    </location>
</feature>
<dbReference type="AlphaFoldDB" id="A0A8S1EXG2"/>
<dbReference type="InterPro" id="IPR000387">
    <property type="entry name" value="Tyr_Pase_dom"/>
</dbReference>
<dbReference type="PROSITE" id="PS50055">
    <property type="entry name" value="TYR_PHOSPHATASE_PTP"/>
    <property type="match status" value="1"/>
</dbReference>
<gene>
    <name evidence="4" type="ORF">CBOVIS_LOCUS7599</name>
</gene>
<evidence type="ECO:0000259" key="3">
    <source>
        <dbReference type="PROSITE" id="PS50056"/>
    </source>
</evidence>
<protein>
    <recommendedName>
        <fullName evidence="6">Tyrosine-protein phosphatase domain-containing protein</fullName>
    </recommendedName>
</protein>
<accession>A0A8S1EXG2</accession>
<name>A0A8S1EXG2_9PELO</name>
<dbReference type="GO" id="GO:0004725">
    <property type="term" value="F:protein tyrosine phosphatase activity"/>
    <property type="evidence" value="ECO:0007669"/>
    <property type="project" value="InterPro"/>
</dbReference>
<dbReference type="Pfam" id="PF00102">
    <property type="entry name" value="Y_phosphatase"/>
    <property type="match status" value="1"/>
</dbReference>
<dbReference type="PANTHER" id="PTHR23219:SF13">
    <property type="entry name" value="TYROSINE-PROTEIN PHOSPHATASE DOMAIN-CONTAINING PROTEIN"/>
    <property type="match status" value="1"/>
</dbReference>
<comment type="caution">
    <text evidence="4">The sequence shown here is derived from an EMBL/GenBank/DDBJ whole genome shotgun (WGS) entry which is preliminary data.</text>
</comment>
<dbReference type="SUPFAM" id="SSF52799">
    <property type="entry name" value="(Phosphotyrosine protein) phosphatases II"/>
    <property type="match status" value="1"/>
</dbReference>
<dbReference type="SMART" id="SM00194">
    <property type="entry name" value="PTPc"/>
    <property type="match status" value="1"/>
</dbReference>
<feature type="region of interest" description="Disordered" evidence="1">
    <location>
        <begin position="53"/>
        <end position="78"/>
    </location>
</feature>
<reference evidence="4 5" key="1">
    <citation type="submission" date="2020-04" db="EMBL/GenBank/DDBJ databases">
        <authorList>
            <person name="Laetsch R D."/>
            <person name="Stevens L."/>
            <person name="Kumar S."/>
            <person name="Blaxter L. M."/>
        </authorList>
    </citation>
    <scope>NUCLEOTIDE SEQUENCE [LARGE SCALE GENOMIC DNA]</scope>
</reference>
<evidence type="ECO:0000313" key="5">
    <source>
        <dbReference type="Proteomes" id="UP000494206"/>
    </source>
</evidence>
<proteinExistence type="predicted"/>
<evidence type="ECO:0000256" key="1">
    <source>
        <dbReference type="SAM" id="MobiDB-lite"/>
    </source>
</evidence>
<keyword evidence="5" id="KW-1185">Reference proteome</keyword>
<organism evidence="4 5">
    <name type="scientific">Caenorhabditis bovis</name>
    <dbReference type="NCBI Taxonomy" id="2654633"/>
    <lineage>
        <taxon>Eukaryota</taxon>
        <taxon>Metazoa</taxon>
        <taxon>Ecdysozoa</taxon>
        <taxon>Nematoda</taxon>
        <taxon>Chromadorea</taxon>
        <taxon>Rhabditida</taxon>
        <taxon>Rhabditina</taxon>
        <taxon>Rhabditomorpha</taxon>
        <taxon>Rhabditoidea</taxon>
        <taxon>Rhabditidae</taxon>
        <taxon>Peloderinae</taxon>
        <taxon>Caenorhabditis</taxon>
    </lineage>
</organism>
<dbReference type="CDD" id="cd00047">
    <property type="entry name" value="PTPc"/>
    <property type="match status" value="1"/>
</dbReference>
<dbReference type="InterPro" id="IPR029021">
    <property type="entry name" value="Prot-tyrosine_phosphatase-like"/>
</dbReference>
<dbReference type="EMBL" id="CADEPM010000004">
    <property type="protein sequence ID" value="CAB3405401.1"/>
    <property type="molecule type" value="Genomic_DNA"/>
</dbReference>
<dbReference type="OrthoDB" id="5816898at2759"/>
<feature type="domain" description="Tyrosine-protein phosphatase" evidence="2">
    <location>
        <begin position="158"/>
        <end position="413"/>
    </location>
</feature>
<evidence type="ECO:0000313" key="4">
    <source>
        <dbReference type="EMBL" id="CAB3405401.1"/>
    </source>
</evidence>
<feature type="domain" description="Tyrosine specific protein phosphatases" evidence="3">
    <location>
        <begin position="325"/>
        <end position="404"/>
    </location>
</feature>
<dbReference type="InterPro" id="IPR000242">
    <property type="entry name" value="PTP_cat"/>
</dbReference>
<evidence type="ECO:0008006" key="6">
    <source>
        <dbReference type="Google" id="ProtNLM"/>
    </source>
</evidence>
<dbReference type="SMART" id="SM00404">
    <property type="entry name" value="PTPc_motif"/>
    <property type="match status" value="1"/>
</dbReference>
<feature type="region of interest" description="Disordered" evidence="1">
    <location>
        <begin position="1"/>
        <end position="39"/>
    </location>
</feature>
<evidence type="ECO:0000259" key="2">
    <source>
        <dbReference type="PROSITE" id="PS50055"/>
    </source>
</evidence>